<protein>
    <submittedName>
        <fullName evidence="1">Uncharacterized protein</fullName>
    </submittedName>
</protein>
<evidence type="ECO:0000313" key="1">
    <source>
        <dbReference type="EMBL" id="QDL37545.1"/>
    </source>
</evidence>
<evidence type="ECO:0000313" key="2">
    <source>
        <dbReference type="Proteomes" id="UP000316798"/>
    </source>
</evidence>
<accession>A0A515DAX1</accession>
<sequence>MRLQDVLFAAINARKNRALRVAKAALPDSQFWAFRGLFLDEFGQNGLEREVERIVADYEKLSGKDTGRPIHAGKEVPHD</sequence>
<dbReference type="KEGG" id="rhf:EUB48_09895"/>
<reference evidence="1 2" key="1">
    <citation type="submission" date="2019-01" db="EMBL/GenBank/DDBJ databases">
        <title>Genomic insights into a novel species Rhodoferax sp.</title>
        <authorList>
            <person name="Jin L."/>
        </authorList>
    </citation>
    <scope>NUCLEOTIDE SEQUENCE [LARGE SCALE GENOMIC DNA]</scope>
    <source>
        <strain evidence="1 2">CHu59-6-5</strain>
    </source>
</reference>
<dbReference type="Proteomes" id="UP000316798">
    <property type="component" value="Chromosome"/>
</dbReference>
<gene>
    <name evidence="1" type="ORF">EUB48_09895</name>
</gene>
<dbReference type="RefSeq" id="WP_142818715.1">
    <property type="nucleotide sequence ID" value="NZ_CP035503.1"/>
</dbReference>
<dbReference type="EMBL" id="CP035503">
    <property type="protein sequence ID" value="QDL37545.1"/>
    <property type="molecule type" value="Genomic_DNA"/>
</dbReference>
<keyword evidence="2" id="KW-1185">Reference proteome</keyword>
<name>A0A515DAX1_9BURK</name>
<proteinExistence type="predicted"/>
<dbReference type="AlphaFoldDB" id="A0A515DAX1"/>
<dbReference type="OrthoDB" id="8569749at2"/>
<organism evidence="1 2">
    <name type="scientific">Rhodoferax sediminis</name>
    <dbReference type="NCBI Taxonomy" id="2509614"/>
    <lineage>
        <taxon>Bacteria</taxon>
        <taxon>Pseudomonadati</taxon>
        <taxon>Pseudomonadota</taxon>
        <taxon>Betaproteobacteria</taxon>
        <taxon>Burkholderiales</taxon>
        <taxon>Comamonadaceae</taxon>
        <taxon>Rhodoferax</taxon>
    </lineage>
</organism>